<organism evidence="1 2">
    <name type="scientific">Candidatus Scatomorpha intestinigallinarum</name>
    <dbReference type="NCBI Taxonomy" id="2840923"/>
    <lineage>
        <taxon>Bacteria</taxon>
        <taxon>Bacillati</taxon>
        <taxon>Bacillota</taxon>
        <taxon>Clostridia</taxon>
        <taxon>Eubacteriales</taxon>
        <taxon>Candidatus Scatomorpha</taxon>
    </lineage>
</organism>
<dbReference type="Gene3D" id="2.70.98.10">
    <property type="match status" value="1"/>
</dbReference>
<evidence type="ECO:0000313" key="2">
    <source>
        <dbReference type="Proteomes" id="UP000824238"/>
    </source>
</evidence>
<protein>
    <submittedName>
        <fullName evidence="1">Aldose 1-epimerase family protein</fullName>
    </submittedName>
</protein>
<dbReference type="AlphaFoldDB" id="A0A9D1DL45"/>
<dbReference type="GO" id="GO:0016853">
    <property type="term" value="F:isomerase activity"/>
    <property type="evidence" value="ECO:0007669"/>
    <property type="project" value="InterPro"/>
</dbReference>
<dbReference type="GO" id="GO:0005975">
    <property type="term" value="P:carbohydrate metabolic process"/>
    <property type="evidence" value="ECO:0007669"/>
    <property type="project" value="InterPro"/>
</dbReference>
<dbReference type="InterPro" id="IPR011013">
    <property type="entry name" value="Gal_mutarotase_sf_dom"/>
</dbReference>
<dbReference type="InterPro" id="IPR037481">
    <property type="entry name" value="LacX"/>
</dbReference>
<dbReference type="EMBL" id="DVHH01000114">
    <property type="protein sequence ID" value="HIR54843.1"/>
    <property type="molecule type" value="Genomic_DNA"/>
</dbReference>
<sequence length="290" mass="33066">MEFCLNNEKLCVRVSSLGAELRSVRGADGTEYLWQGDERFWRGRATNIFPYVGRLTEDSYLWRGARYKMGRHGFARGSEFTAEAATDTRLVLSLRAGEATRESYPFDFKFSLIYELSGDTLRQTYRVENRGEGDMPFGLGGHPGFNVPLAPGLRFEDYRLEFSAPCEPQRVLLSPQYYASGEEAPYALENNAIPLRHDLFDADAVILRAAAESVTLKSELDAHAVEVSYPDMRYIAFWHTPETEAPFVCIEPWLSLPSRQDVVEDLEKQPDIRVLAPGEAYENCLRFRFF</sequence>
<evidence type="ECO:0000313" key="1">
    <source>
        <dbReference type="EMBL" id="HIR54843.1"/>
    </source>
</evidence>
<comment type="caution">
    <text evidence="1">The sequence shown here is derived from an EMBL/GenBank/DDBJ whole genome shotgun (WGS) entry which is preliminary data.</text>
</comment>
<reference evidence="1" key="1">
    <citation type="submission" date="2020-10" db="EMBL/GenBank/DDBJ databases">
        <authorList>
            <person name="Gilroy R."/>
        </authorList>
    </citation>
    <scope>NUCLEOTIDE SEQUENCE</scope>
    <source>
        <strain evidence="1">ChiGjej3B3-7149</strain>
    </source>
</reference>
<dbReference type="SUPFAM" id="SSF74650">
    <property type="entry name" value="Galactose mutarotase-like"/>
    <property type="match status" value="1"/>
</dbReference>
<proteinExistence type="predicted"/>
<dbReference type="GO" id="GO:0030246">
    <property type="term" value="F:carbohydrate binding"/>
    <property type="evidence" value="ECO:0007669"/>
    <property type="project" value="InterPro"/>
</dbReference>
<dbReference type="InterPro" id="IPR008183">
    <property type="entry name" value="Aldose_1/G6P_1-epimerase"/>
</dbReference>
<dbReference type="InterPro" id="IPR014718">
    <property type="entry name" value="GH-type_carb-bd"/>
</dbReference>
<name>A0A9D1DL45_9FIRM</name>
<accession>A0A9D1DL45</accession>
<dbReference type="Pfam" id="PF01263">
    <property type="entry name" value="Aldose_epim"/>
    <property type="match status" value="1"/>
</dbReference>
<dbReference type="CDD" id="cd09024">
    <property type="entry name" value="Aldose_epim_lacX"/>
    <property type="match status" value="1"/>
</dbReference>
<reference evidence="1" key="2">
    <citation type="journal article" date="2021" name="PeerJ">
        <title>Extensive microbial diversity within the chicken gut microbiome revealed by metagenomics and culture.</title>
        <authorList>
            <person name="Gilroy R."/>
            <person name="Ravi A."/>
            <person name="Getino M."/>
            <person name="Pursley I."/>
            <person name="Horton D.L."/>
            <person name="Alikhan N.F."/>
            <person name="Baker D."/>
            <person name="Gharbi K."/>
            <person name="Hall N."/>
            <person name="Watson M."/>
            <person name="Adriaenssens E.M."/>
            <person name="Foster-Nyarko E."/>
            <person name="Jarju S."/>
            <person name="Secka A."/>
            <person name="Antonio M."/>
            <person name="Oren A."/>
            <person name="Chaudhuri R.R."/>
            <person name="La Ragione R."/>
            <person name="Hildebrand F."/>
            <person name="Pallen M.J."/>
        </authorList>
    </citation>
    <scope>NUCLEOTIDE SEQUENCE</scope>
    <source>
        <strain evidence="1">ChiGjej3B3-7149</strain>
    </source>
</reference>
<dbReference type="Proteomes" id="UP000824238">
    <property type="component" value="Unassembled WGS sequence"/>
</dbReference>
<gene>
    <name evidence="1" type="ORF">IAD36_04485</name>
</gene>